<evidence type="ECO:0000259" key="3">
    <source>
        <dbReference type="PROSITE" id="PS50142"/>
    </source>
</evidence>
<feature type="compositionally biased region" description="Basic residues" evidence="2">
    <location>
        <begin position="1"/>
        <end position="19"/>
    </location>
</feature>
<feature type="region of interest" description="Disordered" evidence="2">
    <location>
        <begin position="1"/>
        <end position="47"/>
    </location>
</feature>
<reference evidence="4" key="1">
    <citation type="submission" date="2021-03" db="EMBL/GenBank/DDBJ databases">
        <title>Comparative genomics and phylogenomic investigation of the class Geoglossomycetes provide insights into ecological specialization and systematics.</title>
        <authorList>
            <person name="Melie T."/>
            <person name="Pirro S."/>
            <person name="Miller A.N."/>
            <person name="Quandt A."/>
        </authorList>
    </citation>
    <scope>NUCLEOTIDE SEQUENCE</scope>
    <source>
        <strain evidence="4">CAQ_001_2017</strain>
    </source>
</reference>
<dbReference type="SMART" id="SM00535">
    <property type="entry name" value="RIBOc"/>
    <property type="match status" value="1"/>
</dbReference>
<feature type="compositionally biased region" description="Polar residues" evidence="2">
    <location>
        <begin position="20"/>
        <end position="30"/>
    </location>
</feature>
<evidence type="ECO:0000256" key="1">
    <source>
        <dbReference type="ARBA" id="ARBA00022884"/>
    </source>
</evidence>
<dbReference type="GO" id="GO:0003723">
    <property type="term" value="F:RNA binding"/>
    <property type="evidence" value="ECO:0007669"/>
    <property type="project" value="UniProtKB-KW"/>
</dbReference>
<proteinExistence type="predicted"/>
<dbReference type="InterPro" id="IPR000999">
    <property type="entry name" value="RNase_III_dom"/>
</dbReference>
<evidence type="ECO:0000256" key="2">
    <source>
        <dbReference type="SAM" id="MobiDB-lite"/>
    </source>
</evidence>
<name>A0A9P8RNB8_9PEZI</name>
<organism evidence="4 5">
    <name type="scientific">Trichoglossum hirsutum</name>
    <dbReference type="NCBI Taxonomy" id="265104"/>
    <lineage>
        <taxon>Eukaryota</taxon>
        <taxon>Fungi</taxon>
        <taxon>Dikarya</taxon>
        <taxon>Ascomycota</taxon>
        <taxon>Pezizomycotina</taxon>
        <taxon>Geoglossomycetes</taxon>
        <taxon>Geoglossales</taxon>
        <taxon>Geoglossaceae</taxon>
        <taxon>Trichoglossum</taxon>
    </lineage>
</organism>
<keyword evidence="1" id="KW-0694">RNA-binding</keyword>
<protein>
    <recommendedName>
        <fullName evidence="3">RNase III domain-containing protein</fullName>
    </recommendedName>
</protein>
<dbReference type="PANTHER" id="PTHR11207">
    <property type="entry name" value="RIBONUCLEASE III"/>
    <property type="match status" value="1"/>
</dbReference>
<accession>A0A9P8RNB8</accession>
<evidence type="ECO:0000313" key="4">
    <source>
        <dbReference type="EMBL" id="KAH0557096.1"/>
    </source>
</evidence>
<dbReference type="InterPro" id="IPR036389">
    <property type="entry name" value="RNase_III_sf"/>
</dbReference>
<dbReference type="SUPFAM" id="SSF69065">
    <property type="entry name" value="RNase III domain-like"/>
    <property type="match status" value="1"/>
</dbReference>
<dbReference type="GO" id="GO:0006364">
    <property type="term" value="P:rRNA processing"/>
    <property type="evidence" value="ECO:0007669"/>
    <property type="project" value="TreeGrafter"/>
</dbReference>
<dbReference type="EMBL" id="JAGHQM010000912">
    <property type="protein sequence ID" value="KAH0557096.1"/>
    <property type="molecule type" value="Genomic_DNA"/>
</dbReference>
<dbReference type="GO" id="GO:0005654">
    <property type="term" value="C:nucleoplasm"/>
    <property type="evidence" value="ECO:0007669"/>
    <property type="project" value="TreeGrafter"/>
</dbReference>
<comment type="caution">
    <text evidence="4">The sequence shown here is derived from an EMBL/GenBank/DDBJ whole genome shotgun (WGS) entry which is preliminary data.</text>
</comment>
<dbReference type="Proteomes" id="UP000750711">
    <property type="component" value="Unassembled WGS sequence"/>
</dbReference>
<dbReference type="SUPFAM" id="SSF54768">
    <property type="entry name" value="dsRNA-binding domain-like"/>
    <property type="match status" value="1"/>
</dbReference>
<keyword evidence="5" id="KW-1185">Reference proteome</keyword>
<gene>
    <name evidence="4" type="ORF">GP486_005114</name>
</gene>
<dbReference type="Pfam" id="PF00636">
    <property type="entry name" value="Ribonuclease_3"/>
    <property type="match status" value="1"/>
</dbReference>
<dbReference type="GO" id="GO:0006369">
    <property type="term" value="P:termination of RNA polymerase II transcription"/>
    <property type="evidence" value="ECO:0007669"/>
    <property type="project" value="TreeGrafter"/>
</dbReference>
<dbReference type="CDD" id="cd00593">
    <property type="entry name" value="RIBOc"/>
    <property type="match status" value="1"/>
</dbReference>
<feature type="domain" description="RNase III" evidence="3">
    <location>
        <begin position="141"/>
        <end position="264"/>
    </location>
</feature>
<dbReference type="Gene3D" id="3.30.160.20">
    <property type="match status" value="1"/>
</dbReference>
<dbReference type="Gene3D" id="1.10.1520.10">
    <property type="entry name" value="Ribonuclease III domain"/>
    <property type="match status" value="1"/>
</dbReference>
<dbReference type="GO" id="GO:0034475">
    <property type="term" value="P:U4 snRNA 3'-end processing"/>
    <property type="evidence" value="ECO:0007669"/>
    <property type="project" value="TreeGrafter"/>
</dbReference>
<dbReference type="PANTHER" id="PTHR11207:SF0">
    <property type="entry name" value="RIBONUCLEASE 3"/>
    <property type="match status" value="1"/>
</dbReference>
<sequence length="398" mass="43898">MQPAQKKRKVSHASTKNRLHSQQSLNVHQAESTKRTTGAPRAADRPNADALVPRLAEALSDVLATSESVDELLRSVGEEATNKCFDLRAALQKRPLDATSGARRKPNDLGRTVVSVGAFNAPAFRNNTLLQNSRLPPLPPVSDPALQSQVFTHSARLDALQSDQYSAANLSYERLEFIGDAYLECIASRIIFARFPLLPPGKLSQIRESLVKNETLAGYAVDYGFDRKLEIPKKVREAMTPKSWTKTLGDVFEAYVAAVALSSPDTGFAQAESWLSNLWENKLMEHAGQDLNPHAKSEIMKKLMGKGIKVEFREEREPQVFKREGKSKFFVGAYLTGWGWEDQHLGSGVGFSKGEAGTRAAMEALVNVPLVDEIAAVKKAHDDELKARRETEGSRTTD</sequence>
<evidence type="ECO:0000313" key="5">
    <source>
        <dbReference type="Proteomes" id="UP000750711"/>
    </source>
</evidence>
<dbReference type="GO" id="GO:0004525">
    <property type="term" value="F:ribonuclease III activity"/>
    <property type="evidence" value="ECO:0007669"/>
    <property type="project" value="InterPro"/>
</dbReference>
<dbReference type="AlphaFoldDB" id="A0A9P8RNB8"/>
<dbReference type="PROSITE" id="PS50142">
    <property type="entry name" value="RNASE_3_2"/>
    <property type="match status" value="1"/>
</dbReference>